<organism evidence="1 2">
    <name type="scientific">Pseudovibrio ascidiaceicola</name>
    <dbReference type="NCBI Taxonomy" id="285279"/>
    <lineage>
        <taxon>Bacteria</taxon>
        <taxon>Pseudomonadati</taxon>
        <taxon>Pseudomonadota</taxon>
        <taxon>Alphaproteobacteria</taxon>
        <taxon>Hyphomicrobiales</taxon>
        <taxon>Stappiaceae</taxon>
        <taxon>Pseudovibrio</taxon>
    </lineage>
</organism>
<evidence type="ECO:0000313" key="1">
    <source>
        <dbReference type="EMBL" id="SFK16443.1"/>
    </source>
</evidence>
<reference evidence="1 2" key="1">
    <citation type="submission" date="2016-10" db="EMBL/GenBank/DDBJ databases">
        <authorList>
            <person name="Varghese N."/>
            <person name="Submissions S."/>
        </authorList>
    </citation>
    <scope>NUCLEOTIDE SEQUENCE [LARGE SCALE GENOMIC DNA]</scope>
    <source>
        <strain evidence="1 2">DSM 16392</strain>
    </source>
</reference>
<dbReference type="EMBL" id="FOSK01000002">
    <property type="protein sequence ID" value="SFK16443.1"/>
    <property type="molecule type" value="Genomic_DNA"/>
</dbReference>
<proteinExistence type="predicted"/>
<accession>A0A1I3X9Y9</accession>
<dbReference type="RefSeq" id="WP_139226336.1">
    <property type="nucleotide sequence ID" value="NZ_FOSK01000002.1"/>
</dbReference>
<name>A0A1I3X9Y9_9HYPH</name>
<evidence type="ECO:0000313" key="2">
    <source>
        <dbReference type="Proteomes" id="UP000199598"/>
    </source>
</evidence>
<protein>
    <submittedName>
        <fullName evidence="1">Uncharacterized protein</fullName>
    </submittedName>
</protein>
<gene>
    <name evidence="1" type="ORF">SAMN04488518_102468</name>
</gene>
<keyword evidence="2" id="KW-1185">Reference proteome</keyword>
<comment type="caution">
    <text evidence="1">The sequence shown here is derived from an EMBL/GenBank/DDBJ whole genome shotgun (WGS) entry which is preliminary data.</text>
</comment>
<dbReference type="Proteomes" id="UP000199598">
    <property type="component" value="Unassembled WGS sequence"/>
</dbReference>
<sequence>MADDDAIKFALAQSDQNKVKFSFAGSSLNLSSSSPKDFIWNKTNTPVKILDKAQVFSELTEEYIGYDPLNRDRLEIRLYTAKIIPERVALGVGYGRLLASKWGALNFGEVTYDHDFGEVLGGDNSSGVMFVNRISVMRRGEQVLIIRSKFDADYFDQYKDAIATFVGSIELSNTSSKDPIVTSLEVAYLFKNDPEFKFKYYMPDNWEKVVPPDGRRDRMQFDFWNDLGDNLGNSGAHVFIIKPSGKTPKDLGPPPDPNRAENIAGYYAKTFIDNFAPDSQYRFTAVERSSLQKFEQITFYNELFKFSVDLELEDNQGTLPLIVSVMVTIGDDGTVNTSVVQTTEYSNDYRFGTKEHAEFTHQLLIDAQESYWKTRANQHH</sequence>